<name>A0AAD9FQ95_PAPLA</name>
<evidence type="ECO:0000313" key="4">
    <source>
        <dbReference type="Proteomes" id="UP001182556"/>
    </source>
</evidence>
<keyword evidence="4" id="KW-1185">Reference proteome</keyword>
<dbReference type="EMBL" id="JAODAN010000005">
    <property type="protein sequence ID" value="KAK1924313.1"/>
    <property type="molecule type" value="Genomic_DNA"/>
</dbReference>
<organism evidence="3 4">
    <name type="scientific">Papiliotrema laurentii</name>
    <name type="common">Cryptococcus laurentii</name>
    <dbReference type="NCBI Taxonomy" id="5418"/>
    <lineage>
        <taxon>Eukaryota</taxon>
        <taxon>Fungi</taxon>
        <taxon>Dikarya</taxon>
        <taxon>Basidiomycota</taxon>
        <taxon>Agaricomycotina</taxon>
        <taxon>Tremellomycetes</taxon>
        <taxon>Tremellales</taxon>
        <taxon>Rhynchogastremaceae</taxon>
        <taxon>Papiliotrema</taxon>
    </lineage>
</organism>
<feature type="coiled-coil region" evidence="1">
    <location>
        <begin position="19"/>
        <end position="98"/>
    </location>
</feature>
<protein>
    <submittedName>
        <fullName evidence="3">Uncharacterized protein</fullName>
    </submittedName>
</protein>
<proteinExistence type="predicted"/>
<dbReference type="AlphaFoldDB" id="A0AAD9FQ95"/>
<evidence type="ECO:0000313" key="3">
    <source>
        <dbReference type="EMBL" id="KAK1924313.1"/>
    </source>
</evidence>
<feature type="compositionally biased region" description="Basic and acidic residues" evidence="2">
    <location>
        <begin position="237"/>
        <end position="246"/>
    </location>
</feature>
<comment type="caution">
    <text evidence="3">The sequence shown here is derived from an EMBL/GenBank/DDBJ whole genome shotgun (WGS) entry which is preliminary data.</text>
</comment>
<evidence type="ECO:0000256" key="2">
    <source>
        <dbReference type="SAM" id="MobiDB-lite"/>
    </source>
</evidence>
<sequence length="252" mass="28608">MVEQIRQSNVERDRLLDKQRTLRRECDGLRLRVKELTIERQGEENLMRDKTELKKEIDELRDKVNRAEKENRAALRKIAELNAERRRLKEDLAEANSRAVINRESRWADETGESVQRYRSAAPSEDESFEPDGYQQLYYPSPRTLANIPALTAATAFDPPSYTATQGHTPDTRAASTQKTLAELSGGHALKKPIDPYASLDQAFGADLAMAQVEGTGDESHFEAEPSLLQAAPEPRQPSEWDKMNREVTMQV</sequence>
<evidence type="ECO:0000256" key="1">
    <source>
        <dbReference type="SAM" id="Coils"/>
    </source>
</evidence>
<feature type="region of interest" description="Disordered" evidence="2">
    <location>
        <begin position="215"/>
        <end position="252"/>
    </location>
</feature>
<keyword evidence="1" id="KW-0175">Coiled coil</keyword>
<gene>
    <name evidence="3" type="ORF">DB88DRAFT_278177</name>
</gene>
<dbReference type="Proteomes" id="UP001182556">
    <property type="component" value="Unassembled WGS sequence"/>
</dbReference>
<reference evidence="3" key="1">
    <citation type="submission" date="2023-02" db="EMBL/GenBank/DDBJ databases">
        <title>Identification and recombinant expression of a fungal hydrolase from Papiliotrema laurentii that hydrolyzes apple cutin and clears colloidal polyester polyurethane.</title>
        <authorList>
            <consortium name="DOE Joint Genome Institute"/>
            <person name="Roman V.A."/>
            <person name="Bojanowski C."/>
            <person name="Crable B.R."/>
            <person name="Wagner D.N."/>
            <person name="Hung C.S."/>
            <person name="Nadeau L.J."/>
            <person name="Schratz L."/>
            <person name="Haridas S."/>
            <person name="Pangilinan J."/>
            <person name="Lipzen A."/>
            <person name="Na H."/>
            <person name="Yan M."/>
            <person name="Ng V."/>
            <person name="Grigoriev I.V."/>
            <person name="Spatafora J.W."/>
            <person name="Barlow D."/>
            <person name="Biffinger J."/>
            <person name="Kelley-Loughnane N."/>
            <person name="Varaljay V.A."/>
            <person name="Crookes-Goodson W.J."/>
        </authorList>
    </citation>
    <scope>NUCLEOTIDE SEQUENCE</scope>
    <source>
        <strain evidence="3">5307AH</strain>
    </source>
</reference>
<accession>A0AAD9FQ95</accession>